<dbReference type="NCBIfam" id="NF011080">
    <property type="entry name" value="PRK14508.1-3"/>
    <property type="match status" value="1"/>
</dbReference>
<reference evidence="11 12" key="1">
    <citation type="submission" date="2019-02" db="EMBL/GenBank/DDBJ databases">
        <title>Deep-cultivation of Planctomycetes and their phenomic and genomic characterization uncovers novel biology.</title>
        <authorList>
            <person name="Wiegand S."/>
            <person name="Jogler M."/>
            <person name="Boedeker C."/>
            <person name="Pinto D."/>
            <person name="Vollmers J."/>
            <person name="Rivas-Marin E."/>
            <person name="Kohn T."/>
            <person name="Peeters S.H."/>
            <person name="Heuer A."/>
            <person name="Rast P."/>
            <person name="Oberbeckmann S."/>
            <person name="Bunk B."/>
            <person name="Jeske O."/>
            <person name="Meyerdierks A."/>
            <person name="Storesund J.E."/>
            <person name="Kallscheuer N."/>
            <person name="Luecker S."/>
            <person name="Lage O.M."/>
            <person name="Pohl T."/>
            <person name="Merkel B.J."/>
            <person name="Hornburger P."/>
            <person name="Mueller R.-W."/>
            <person name="Bruemmer F."/>
            <person name="Labrenz M."/>
            <person name="Spormann A.M."/>
            <person name="Op Den Camp H."/>
            <person name="Overmann J."/>
            <person name="Amann R."/>
            <person name="Jetten M.S.M."/>
            <person name="Mascher T."/>
            <person name="Medema M.H."/>
            <person name="Devos D.P."/>
            <person name="Kaster A.-K."/>
            <person name="Ovreas L."/>
            <person name="Rohde M."/>
            <person name="Galperin M.Y."/>
            <person name="Jogler C."/>
        </authorList>
    </citation>
    <scope>NUCLEOTIDE SEQUENCE [LARGE SCALE GENOMIC DNA]</scope>
    <source>
        <strain evidence="11 12">CA13</strain>
    </source>
</reference>
<evidence type="ECO:0000256" key="3">
    <source>
        <dbReference type="ARBA" id="ARBA00012560"/>
    </source>
</evidence>
<comment type="caution">
    <text evidence="11">The sequence shown here is derived from an EMBL/GenBank/DDBJ whole genome shotgun (WGS) entry which is preliminary data.</text>
</comment>
<organism evidence="11 12">
    <name type="scientific">Novipirellula herctigrandis</name>
    <dbReference type="NCBI Taxonomy" id="2527986"/>
    <lineage>
        <taxon>Bacteria</taxon>
        <taxon>Pseudomonadati</taxon>
        <taxon>Planctomycetota</taxon>
        <taxon>Planctomycetia</taxon>
        <taxon>Pirellulales</taxon>
        <taxon>Pirellulaceae</taxon>
        <taxon>Novipirellula</taxon>
    </lineage>
</organism>
<accession>A0A5C5YP62</accession>
<dbReference type="SUPFAM" id="SSF51445">
    <property type="entry name" value="(Trans)glycosidases"/>
    <property type="match status" value="1"/>
</dbReference>
<evidence type="ECO:0000313" key="11">
    <source>
        <dbReference type="EMBL" id="TWT76627.1"/>
    </source>
</evidence>
<name>A0A5C5YP62_9BACT</name>
<keyword evidence="6 10" id="KW-0808">Transferase</keyword>
<comment type="catalytic activity">
    <reaction evidence="1 10">
        <text>Transfers a segment of a (1-&gt;4)-alpha-D-glucan to a new position in an acceptor, which may be glucose or a (1-&gt;4)-alpha-D-glucan.</text>
        <dbReference type="EC" id="2.4.1.25"/>
    </reaction>
</comment>
<sequence>MRFPRSSGVLCHLTCLPNEFGIGDFGEAAYRFVDFLHAAGQTIWQILPLSPPAHGNSPYSAYSAFAGNPLLINPRLLVADGLLTNEEIDLARPSQTADPNHVDFESVAEFRRPLLEKAFVNFLRSGSEEQRAAFKAFAVQQAWWLDDFARYEALMRHFDQSDWTQWPVELVHRDPAALAHWDHELAESIEFVKFQQFVIDKQWMALKHYANERQIRTYGDMPIFVAHESADVWANQGIFSLDESGKPTLIAGVPPDYFSKTGQLWGNPQYRWDVLESTEYAWWTQRFAHALHQFDLMRIDHFRGFESYWEVPAGAKTAIGGKWQQGPQEKPFLAARFKLGELPLIAEDLGMITDGVHQLRDRLGFPGMRVLQFGFSQRDDVYHRPSHFPEDCVAYTGTHDNDTVMGWYYSRTIDPAEGDLVQEVVTSEDDIHMQLVAAVLNSAADTAIIPIQDFLGLGSEARMNQPGKATGSWAWRLESNALTEELANRIRDMCKRAGR</sequence>
<evidence type="ECO:0000256" key="4">
    <source>
        <dbReference type="ARBA" id="ARBA00020295"/>
    </source>
</evidence>
<keyword evidence="7 10" id="KW-0119">Carbohydrate metabolism</keyword>
<dbReference type="GO" id="GO:0005975">
    <property type="term" value="P:carbohydrate metabolic process"/>
    <property type="evidence" value="ECO:0007669"/>
    <property type="project" value="InterPro"/>
</dbReference>
<dbReference type="InterPro" id="IPR017853">
    <property type="entry name" value="GH"/>
</dbReference>
<evidence type="ECO:0000256" key="6">
    <source>
        <dbReference type="ARBA" id="ARBA00022679"/>
    </source>
</evidence>
<evidence type="ECO:0000313" key="12">
    <source>
        <dbReference type="Proteomes" id="UP000315010"/>
    </source>
</evidence>
<proteinExistence type="inferred from homology"/>
<dbReference type="OrthoDB" id="9811841at2"/>
<evidence type="ECO:0000256" key="8">
    <source>
        <dbReference type="ARBA" id="ARBA00031423"/>
    </source>
</evidence>
<keyword evidence="5 10" id="KW-0328">Glycosyltransferase</keyword>
<dbReference type="Gene3D" id="3.20.20.80">
    <property type="entry name" value="Glycosidases"/>
    <property type="match status" value="1"/>
</dbReference>
<dbReference type="EMBL" id="SJPJ01000002">
    <property type="protein sequence ID" value="TWT76627.1"/>
    <property type="molecule type" value="Genomic_DNA"/>
</dbReference>
<comment type="similarity">
    <text evidence="2 10">Belongs to the disproportionating enzyme family.</text>
</comment>
<evidence type="ECO:0000256" key="10">
    <source>
        <dbReference type="RuleBase" id="RU361207"/>
    </source>
</evidence>
<dbReference type="RefSeq" id="WP_146404364.1">
    <property type="nucleotide sequence ID" value="NZ_SJPJ01000002.1"/>
</dbReference>
<dbReference type="GO" id="GO:0004134">
    <property type="term" value="F:4-alpha-glucanotransferase activity"/>
    <property type="evidence" value="ECO:0007669"/>
    <property type="project" value="UniProtKB-EC"/>
</dbReference>
<gene>
    <name evidence="11" type="primary">malQ_2</name>
    <name evidence="11" type="ORF">CA13_71240</name>
</gene>
<evidence type="ECO:0000256" key="1">
    <source>
        <dbReference type="ARBA" id="ARBA00000439"/>
    </source>
</evidence>
<dbReference type="InterPro" id="IPR003385">
    <property type="entry name" value="Glyco_hydro_77"/>
</dbReference>
<dbReference type="PANTHER" id="PTHR32438">
    <property type="entry name" value="4-ALPHA-GLUCANOTRANSFERASE DPE1, CHLOROPLASTIC/AMYLOPLASTIC"/>
    <property type="match status" value="1"/>
</dbReference>
<evidence type="ECO:0000256" key="7">
    <source>
        <dbReference type="ARBA" id="ARBA00023277"/>
    </source>
</evidence>
<protein>
    <recommendedName>
        <fullName evidence="4 10">4-alpha-glucanotransferase</fullName>
        <ecNumber evidence="3 10">2.4.1.25</ecNumber>
    </recommendedName>
    <alternativeName>
        <fullName evidence="8 10">Amylomaltase</fullName>
    </alternativeName>
    <alternativeName>
        <fullName evidence="9 10">Disproportionating enzyme</fullName>
    </alternativeName>
</protein>
<evidence type="ECO:0000256" key="9">
    <source>
        <dbReference type="ARBA" id="ARBA00031501"/>
    </source>
</evidence>
<dbReference type="PANTHER" id="PTHR32438:SF5">
    <property type="entry name" value="4-ALPHA-GLUCANOTRANSFERASE DPE1, CHLOROPLASTIC_AMYLOPLASTIC"/>
    <property type="match status" value="1"/>
</dbReference>
<dbReference type="Proteomes" id="UP000315010">
    <property type="component" value="Unassembled WGS sequence"/>
</dbReference>
<dbReference type="EC" id="2.4.1.25" evidence="3 10"/>
<dbReference type="AlphaFoldDB" id="A0A5C5YP62"/>
<evidence type="ECO:0000256" key="2">
    <source>
        <dbReference type="ARBA" id="ARBA00005684"/>
    </source>
</evidence>
<dbReference type="NCBIfam" id="TIGR00217">
    <property type="entry name" value="malQ"/>
    <property type="match status" value="1"/>
</dbReference>
<dbReference type="Pfam" id="PF02446">
    <property type="entry name" value="Glyco_hydro_77"/>
    <property type="match status" value="1"/>
</dbReference>
<keyword evidence="12" id="KW-1185">Reference proteome</keyword>
<evidence type="ECO:0000256" key="5">
    <source>
        <dbReference type="ARBA" id="ARBA00022676"/>
    </source>
</evidence>